<dbReference type="KEGG" id="hir:HETIRDRAFT_166336"/>
<name>W4KN75_HETIT</name>
<evidence type="ECO:0000313" key="3">
    <source>
        <dbReference type="EMBL" id="ETW86820.1"/>
    </source>
</evidence>
<dbReference type="InParanoid" id="W4KN75"/>
<keyword evidence="4" id="KW-1185">Reference proteome</keyword>
<protein>
    <recommendedName>
        <fullName evidence="2">DRBM domain-containing protein</fullName>
    </recommendedName>
</protein>
<dbReference type="GO" id="GO:0003723">
    <property type="term" value="F:RNA binding"/>
    <property type="evidence" value="ECO:0007669"/>
    <property type="project" value="UniProtKB-UniRule"/>
</dbReference>
<dbReference type="Proteomes" id="UP000030671">
    <property type="component" value="Unassembled WGS sequence"/>
</dbReference>
<dbReference type="OrthoDB" id="112668at2759"/>
<dbReference type="HOGENOM" id="CLU_172700_2_0_1"/>
<reference evidence="3 4" key="1">
    <citation type="journal article" date="2012" name="New Phytol.">
        <title>Insight into trade-off between wood decay and parasitism from the genome of a fungal forest pathogen.</title>
        <authorList>
            <person name="Olson A."/>
            <person name="Aerts A."/>
            <person name="Asiegbu F."/>
            <person name="Belbahri L."/>
            <person name="Bouzid O."/>
            <person name="Broberg A."/>
            <person name="Canback B."/>
            <person name="Coutinho P.M."/>
            <person name="Cullen D."/>
            <person name="Dalman K."/>
            <person name="Deflorio G."/>
            <person name="van Diepen L.T."/>
            <person name="Dunand C."/>
            <person name="Duplessis S."/>
            <person name="Durling M."/>
            <person name="Gonthier P."/>
            <person name="Grimwood J."/>
            <person name="Fossdal C.G."/>
            <person name="Hansson D."/>
            <person name="Henrissat B."/>
            <person name="Hietala A."/>
            <person name="Himmelstrand K."/>
            <person name="Hoffmeister D."/>
            <person name="Hogberg N."/>
            <person name="James T.Y."/>
            <person name="Karlsson M."/>
            <person name="Kohler A."/>
            <person name="Kues U."/>
            <person name="Lee Y.H."/>
            <person name="Lin Y.C."/>
            <person name="Lind M."/>
            <person name="Lindquist E."/>
            <person name="Lombard V."/>
            <person name="Lucas S."/>
            <person name="Lunden K."/>
            <person name="Morin E."/>
            <person name="Murat C."/>
            <person name="Park J."/>
            <person name="Raffaello T."/>
            <person name="Rouze P."/>
            <person name="Salamov A."/>
            <person name="Schmutz J."/>
            <person name="Solheim H."/>
            <person name="Stahlberg J."/>
            <person name="Velez H."/>
            <person name="de Vries R.P."/>
            <person name="Wiebenga A."/>
            <person name="Woodward S."/>
            <person name="Yakovlev I."/>
            <person name="Garbelotto M."/>
            <person name="Martin F."/>
            <person name="Grigoriev I.V."/>
            <person name="Stenlid J."/>
        </authorList>
    </citation>
    <scope>NUCLEOTIDE SEQUENCE [LARGE SCALE GENOMIC DNA]</scope>
    <source>
        <strain evidence="3 4">TC 32-1</strain>
    </source>
</reference>
<accession>W4KN75</accession>
<dbReference type="AlphaFoldDB" id="W4KN75"/>
<feature type="domain" description="DRBM" evidence="2">
    <location>
        <begin position="5"/>
        <end position="74"/>
    </location>
</feature>
<dbReference type="Pfam" id="PF00035">
    <property type="entry name" value="dsrm"/>
    <property type="match status" value="1"/>
</dbReference>
<evidence type="ECO:0000256" key="1">
    <source>
        <dbReference type="PROSITE-ProRule" id="PRU00266"/>
    </source>
</evidence>
<dbReference type="RefSeq" id="XP_009540803.1">
    <property type="nucleotide sequence ID" value="XM_009542508.1"/>
</dbReference>
<keyword evidence="1" id="KW-0694">RNA-binding</keyword>
<sequence length="75" mass="8658">MSNLDWPRELNNFLQSRGQTHLLSWHDEIRGPPHQCIHYMTAIFNGRPIARGRDNYKNGAKAIAAQQALQILRGY</sequence>
<dbReference type="EMBL" id="KI925454">
    <property type="protein sequence ID" value="ETW86820.1"/>
    <property type="molecule type" value="Genomic_DNA"/>
</dbReference>
<dbReference type="Gene3D" id="3.30.160.20">
    <property type="match status" value="1"/>
</dbReference>
<organism evidence="3 4">
    <name type="scientific">Heterobasidion irregulare (strain TC 32-1)</name>
    <dbReference type="NCBI Taxonomy" id="747525"/>
    <lineage>
        <taxon>Eukaryota</taxon>
        <taxon>Fungi</taxon>
        <taxon>Dikarya</taxon>
        <taxon>Basidiomycota</taxon>
        <taxon>Agaricomycotina</taxon>
        <taxon>Agaricomycetes</taxon>
        <taxon>Russulales</taxon>
        <taxon>Bondarzewiaceae</taxon>
        <taxon>Heterobasidion</taxon>
        <taxon>Heterobasidion annosum species complex</taxon>
    </lineage>
</organism>
<evidence type="ECO:0000313" key="4">
    <source>
        <dbReference type="Proteomes" id="UP000030671"/>
    </source>
</evidence>
<gene>
    <name evidence="3" type="ORF">HETIRDRAFT_166336</name>
</gene>
<dbReference type="SUPFAM" id="SSF54768">
    <property type="entry name" value="dsRNA-binding domain-like"/>
    <property type="match status" value="1"/>
</dbReference>
<dbReference type="InterPro" id="IPR014720">
    <property type="entry name" value="dsRBD_dom"/>
</dbReference>
<dbReference type="PROSITE" id="PS50137">
    <property type="entry name" value="DS_RBD"/>
    <property type="match status" value="1"/>
</dbReference>
<proteinExistence type="predicted"/>
<dbReference type="GeneID" id="20668048"/>
<evidence type="ECO:0000259" key="2">
    <source>
        <dbReference type="PROSITE" id="PS50137"/>
    </source>
</evidence>